<keyword evidence="1" id="KW-0812">Transmembrane</keyword>
<sequence length="39" mass="4673">MTPTNVILLQFSLHCFKIIFIYCICVHVLEHVITRIQER</sequence>
<evidence type="ECO:0000313" key="2">
    <source>
        <dbReference type="Proteomes" id="UP001652661"/>
    </source>
</evidence>
<keyword evidence="1" id="KW-0472">Membrane</keyword>
<proteinExistence type="predicted"/>
<keyword evidence="2" id="KW-1185">Reference proteome</keyword>
<keyword evidence="1" id="KW-1133">Transmembrane helix</keyword>
<dbReference type="Proteomes" id="UP001652661">
    <property type="component" value="Chromosome X"/>
</dbReference>
<evidence type="ECO:0000256" key="1">
    <source>
        <dbReference type="SAM" id="Phobius"/>
    </source>
</evidence>
<gene>
    <name evidence="3" type="primary">LOC108074931</name>
</gene>
<protein>
    <submittedName>
        <fullName evidence="3">Uncharacterized protein</fullName>
    </submittedName>
</protein>
<dbReference type="OrthoDB" id="7803216at2759"/>
<organism evidence="2 3">
    <name type="scientific">Drosophila kikkawai</name>
    <name type="common">Fruit fly</name>
    <dbReference type="NCBI Taxonomy" id="30033"/>
    <lineage>
        <taxon>Eukaryota</taxon>
        <taxon>Metazoa</taxon>
        <taxon>Ecdysozoa</taxon>
        <taxon>Arthropoda</taxon>
        <taxon>Hexapoda</taxon>
        <taxon>Insecta</taxon>
        <taxon>Pterygota</taxon>
        <taxon>Neoptera</taxon>
        <taxon>Endopterygota</taxon>
        <taxon>Diptera</taxon>
        <taxon>Brachycera</taxon>
        <taxon>Muscomorpha</taxon>
        <taxon>Ephydroidea</taxon>
        <taxon>Drosophilidae</taxon>
        <taxon>Drosophila</taxon>
        <taxon>Sophophora</taxon>
    </lineage>
</organism>
<dbReference type="GeneID" id="108074931"/>
<feature type="transmembrane region" description="Helical" evidence="1">
    <location>
        <begin position="6"/>
        <end position="29"/>
    </location>
</feature>
<accession>A0A6P4IG58</accession>
<dbReference type="RefSeq" id="XP_017022649.1">
    <property type="nucleotide sequence ID" value="XM_017167160.3"/>
</dbReference>
<dbReference type="AlphaFoldDB" id="A0A6P4IG58"/>
<name>A0A6P4IG58_DROKI</name>
<evidence type="ECO:0000313" key="3">
    <source>
        <dbReference type="RefSeq" id="XP_017022649.1"/>
    </source>
</evidence>
<reference evidence="3" key="1">
    <citation type="submission" date="2025-08" db="UniProtKB">
        <authorList>
            <consortium name="RefSeq"/>
        </authorList>
    </citation>
    <scope>IDENTIFICATION</scope>
    <source>
        <strain evidence="3">14028-0561.14</strain>
        <tissue evidence="3">Whole fly</tissue>
    </source>
</reference>